<dbReference type="Gene3D" id="3.30.70.20">
    <property type="match status" value="1"/>
</dbReference>
<organism evidence="1 2">
    <name type="scientific">Pseudonocardia saturnea</name>
    <dbReference type="NCBI Taxonomy" id="33909"/>
    <lineage>
        <taxon>Bacteria</taxon>
        <taxon>Bacillati</taxon>
        <taxon>Actinomycetota</taxon>
        <taxon>Actinomycetes</taxon>
        <taxon>Pseudonocardiales</taxon>
        <taxon>Pseudonocardiaceae</taxon>
        <taxon>Pseudonocardia</taxon>
    </lineage>
</organism>
<name>A0ABQ0S517_9PSEU</name>
<comment type="caution">
    <text evidence="1">The sequence shown here is derived from an EMBL/GenBank/DDBJ whole genome shotgun (WGS) entry which is preliminary data.</text>
</comment>
<dbReference type="EMBL" id="BJNH01000060">
    <property type="protein sequence ID" value="GEC27699.1"/>
    <property type="molecule type" value="Genomic_DNA"/>
</dbReference>
<evidence type="ECO:0000313" key="2">
    <source>
        <dbReference type="Proteomes" id="UP000320693"/>
    </source>
</evidence>
<sequence>MQIAANRGVCVSGGICMLTAPEAFDQDEEGGPVTVLVPDPPEELPGRVTEAVRLHPSCALRIT</sequence>
<protein>
    <submittedName>
        <fullName evidence="1">Ferredoxin</fullName>
    </submittedName>
</protein>
<reference evidence="1 2" key="1">
    <citation type="submission" date="2019-06" db="EMBL/GenBank/DDBJ databases">
        <title>Whole genome shotgun sequence of Pseudonocardia saturnea NBRC 14499.</title>
        <authorList>
            <person name="Hosoyama A."/>
            <person name="Uohara A."/>
            <person name="Ohji S."/>
            <person name="Ichikawa N."/>
        </authorList>
    </citation>
    <scope>NUCLEOTIDE SEQUENCE [LARGE SCALE GENOMIC DNA]</scope>
    <source>
        <strain evidence="1 2">NBRC 14499</strain>
    </source>
</reference>
<dbReference type="SUPFAM" id="SSF54862">
    <property type="entry name" value="4Fe-4S ferredoxins"/>
    <property type="match status" value="1"/>
</dbReference>
<dbReference type="Proteomes" id="UP000320693">
    <property type="component" value="Unassembled WGS sequence"/>
</dbReference>
<gene>
    <name evidence="1" type="primary">fer_1</name>
    <name evidence="1" type="ORF">PSA01_47280</name>
</gene>
<evidence type="ECO:0000313" key="1">
    <source>
        <dbReference type="EMBL" id="GEC27699.1"/>
    </source>
</evidence>
<accession>A0ABQ0S517</accession>
<keyword evidence="2" id="KW-1185">Reference proteome</keyword>
<proteinExistence type="predicted"/>